<dbReference type="PATRIC" id="fig|1114972.6.peg.2069"/>
<dbReference type="Proteomes" id="UP000051999">
    <property type="component" value="Unassembled WGS sequence"/>
</dbReference>
<dbReference type="STRING" id="1114972.FD35_GL002024"/>
<evidence type="ECO:0000313" key="2">
    <source>
        <dbReference type="Proteomes" id="UP000051999"/>
    </source>
</evidence>
<accession>A0A0R1RMX5</accession>
<dbReference type="OrthoDB" id="9901041at2"/>
<keyword evidence="2" id="KW-1185">Reference proteome</keyword>
<sequence length="174" mass="19323">MQTKHAKLITGLVVVLLAVLALGATAITTINAQRRHEEHESRLRRLSERAAKVLPKEAFKPGAYTLSESHYVDGYRVFAVVNVDEHGQLVNVAFNQLDQFGLNNPATATDITRWNTALLKEPNVAKLSLKHGNKQCFQLYQNYMGRLIHAAHTGEQHQFKINNHANTAGSEGTS</sequence>
<proteinExistence type="predicted"/>
<gene>
    <name evidence="1" type="ORF">FD35_GL002024</name>
</gene>
<dbReference type="AlphaFoldDB" id="A0A0R1RMX5"/>
<dbReference type="EMBL" id="AZFF01000004">
    <property type="protein sequence ID" value="KRL56388.1"/>
    <property type="molecule type" value="Genomic_DNA"/>
</dbReference>
<dbReference type="RefSeq" id="WP_017262677.1">
    <property type="nucleotide sequence ID" value="NZ_AZFF01000004.1"/>
</dbReference>
<comment type="caution">
    <text evidence="1">The sequence shown here is derived from an EMBL/GenBank/DDBJ whole genome shotgun (WGS) entry which is preliminary data.</text>
</comment>
<evidence type="ECO:0000313" key="1">
    <source>
        <dbReference type="EMBL" id="KRL56388.1"/>
    </source>
</evidence>
<organism evidence="1 2">
    <name type="scientific">Furfurilactobacillus rossiae DSM 15814</name>
    <dbReference type="NCBI Taxonomy" id="1114972"/>
    <lineage>
        <taxon>Bacteria</taxon>
        <taxon>Bacillati</taxon>
        <taxon>Bacillota</taxon>
        <taxon>Bacilli</taxon>
        <taxon>Lactobacillales</taxon>
        <taxon>Lactobacillaceae</taxon>
        <taxon>Furfurilactobacillus</taxon>
    </lineage>
</organism>
<name>A0A0R1RMX5_9LACO</name>
<reference evidence="1 2" key="1">
    <citation type="journal article" date="2015" name="Genome Announc.">
        <title>Expanding the biotechnology potential of lactobacilli through comparative genomics of 213 strains and associated genera.</title>
        <authorList>
            <person name="Sun Z."/>
            <person name="Harris H.M."/>
            <person name="McCann A."/>
            <person name="Guo C."/>
            <person name="Argimon S."/>
            <person name="Zhang W."/>
            <person name="Yang X."/>
            <person name="Jeffery I.B."/>
            <person name="Cooney J.C."/>
            <person name="Kagawa T.F."/>
            <person name="Liu W."/>
            <person name="Song Y."/>
            <person name="Salvetti E."/>
            <person name="Wrobel A."/>
            <person name="Rasinkangas P."/>
            <person name="Parkhill J."/>
            <person name="Rea M.C."/>
            <person name="O'Sullivan O."/>
            <person name="Ritari J."/>
            <person name="Douillard F.P."/>
            <person name="Paul Ross R."/>
            <person name="Yang R."/>
            <person name="Briner A.E."/>
            <person name="Felis G.E."/>
            <person name="de Vos W.M."/>
            <person name="Barrangou R."/>
            <person name="Klaenhammer T.R."/>
            <person name="Caufield P.W."/>
            <person name="Cui Y."/>
            <person name="Zhang H."/>
            <person name="O'Toole P.W."/>
        </authorList>
    </citation>
    <scope>NUCLEOTIDE SEQUENCE [LARGE SCALE GENOMIC DNA]</scope>
    <source>
        <strain evidence="1 2">DSM 15814</strain>
    </source>
</reference>
<protein>
    <submittedName>
        <fullName evidence="1">Uncharacterized protein</fullName>
    </submittedName>
</protein>